<organism evidence="9 10">
    <name type="scientific">Candidatus Gottesmanbacteria bacterium RBG_16_43_7</name>
    <dbReference type="NCBI Taxonomy" id="1798373"/>
    <lineage>
        <taxon>Bacteria</taxon>
        <taxon>Candidatus Gottesmaniibacteriota</taxon>
    </lineage>
</organism>
<evidence type="ECO:0000256" key="3">
    <source>
        <dbReference type="ARBA" id="ARBA00022695"/>
    </source>
</evidence>
<dbReference type="InterPro" id="IPR041633">
    <property type="entry name" value="Polbeta"/>
</dbReference>
<dbReference type="GO" id="GO:0016779">
    <property type="term" value="F:nucleotidyltransferase activity"/>
    <property type="evidence" value="ECO:0007669"/>
    <property type="project" value="UniProtKB-KW"/>
</dbReference>
<protein>
    <recommendedName>
        <fullName evidence="8">Polymerase beta nucleotidyltransferase domain-containing protein</fullName>
    </recommendedName>
</protein>
<keyword evidence="5" id="KW-0547">Nucleotide-binding</keyword>
<proteinExistence type="predicted"/>
<keyword evidence="6" id="KW-0067">ATP-binding</keyword>
<evidence type="ECO:0000259" key="8">
    <source>
        <dbReference type="Pfam" id="PF18765"/>
    </source>
</evidence>
<dbReference type="GO" id="GO:0005524">
    <property type="term" value="F:ATP binding"/>
    <property type="evidence" value="ECO:0007669"/>
    <property type="project" value="UniProtKB-KW"/>
</dbReference>
<comment type="caution">
    <text evidence="9">The sequence shown here is derived from an EMBL/GenBank/DDBJ whole genome shotgun (WGS) entry which is preliminary data.</text>
</comment>
<dbReference type="STRING" id="1798373.A2154_05305"/>
<dbReference type="Pfam" id="PF18765">
    <property type="entry name" value="Polbeta"/>
    <property type="match status" value="1"/>
</dbReference>
<evidence type="ECO:0000256" key="5">
    <source>
        <dbReference type="ARBA" id="ARBA00022741"/>
    </source>
</evidence>
<comment type="cofactor">
    <cofactor evidence="1">
        <name>Mg(2+)</name>
        <dbReference type="ChEBI" id="CHEBI:18420"/>
    </cofactor>
</comment>
<evidence type="ECO:0000256" key="7">
    <source>
        <dbReference type="ARBA" id="ARBA00022842"/>
    </source>
</evidence>
<dbReference type="GO" id="GO:0046872">
    <property type="term" value="F:metal ion binding"/>
    <property type="evidence" value="ECO:0007669"/>
    <property type="project" value="UniProtKB-KW"/>
</dbReference>
<dbReference type="PANTHER" id="PTHR33571">
    <property type="entry name" value="SSL8005 PROTEIN"/>
    <property type="match status" value="1"/>
</dbReference>
<evidence type="ECO:0000256" key="1">
    <source>
        <dbReference type="ARBA" id="ARBA00001946"/>
    </source>
</evidence>
<keyword evidence="7" id="KW-0460">Magnesium</keyword>
<keyword evidence="4" id="KW-0479">Metal-binding</keyword>
<dbReference type="Proteomes" id="UP000176854">
    <property type="component" value="Unassembled WGS sequence"/>
</dbReference>
<evidence type="ECO:0000313" key="9">
    <source>
        <dbReference type="EMBL" id="OGG08979.1"/>
    </source>
</evidence>
<feature type="domain" description="Polymerase beta nucleotidyltransferase" evidence="8">
    <location>
        <begin position="8"/>
        <end position="94"/>
    </location>
</feature>
<name>A0A1F5Z934_9BACT</name>
<dbReference type="AlphaFoldDB" id="A0A1F5Z934"/>
<keyword evidence="3" id="KW-0548">Nucleotidyltransferase</keyword>
<evidence type="ECO:0000256" key="6">
    <source>
        <dbReference type="ARBA" id="ARBA00022840"/>
    </source>
</evidence>
<dbReference type="CDD" id="cd05403">
    <property type="entry name" value="NT_KNTase_like"/>
    <property type="match status" value="1"/>
</dbReference>
<reference evidence="9 10" key="1">
    <citation type="journal article" date="2016" name="Nat. Commun.">
        <title>Thousands of microbial genomes shed light on interconnected biogeochemical processes in an aquifer system.</title>
        <authorList>
            <person name="Anantharaman K."/>
            <person name="Brown C.T."/>
            <person name="Hug L.A."/>
            <person name="Sharon I."/>
            <person name="Castelle C.J."/>
            <person name="Probst A.J."/>
            <person name="Thomas B.C."/>
            <person name="Singh A."/>
            <person name="Wilkins M.J."/>
            <person name="Karaoz U."/>
            <person name="Brodie E.L."/>
            <person name="Williams K.H."/>
            <person name="Hubbard S.S."/>
            <person name="Banfield J.F."/>
        </authorList>
    </citation>
    <scope>NUCLEOTIDE SEQUENCE [LARGE SCALE GENOMIC DNA]</scope>
</reference>
<sequence length="96" mass="11084">MNINIDTKKLQDICETYDISYLGLFGSYAIGQEREDSDVDLLVDFNNTKSLLEKGRVLIELQNLFNREVDLVSRKNIKPSLKPFINNQLITLYGEK</sequence>
<dbReference type="InterPro" id="IPR052038">
    <property type="entry name" value="Type-VII_TA_antitoxin"/>
</dbReference>
<dbReference type="PANTHER" id="PTHR33571:SF14">
    <property type="entry name" value="PROTEIN ADENYLYLTRANSFERASE MJ0435-RELATED"/>
    <property type="match status" value="1"/>
</dbReference>
<keyword evidence="2" id="KW-0808">Transferase</keyword>
<dbReference type="SUPFAM" id="SSF81301">
    <property type="entry name" value="Nucleotidyltransferase"/>
    <property type="match status" value="1"/>
</dbReference>
<gene>
    <name evidence="9" type="ORF">A2154_05305</name>
</gene>
<evidence type="ECO:0000256" key="4">
    <source>
        <dbReference type="ARBA" id="ARBA00022723"/>
    </source>
</evidence>
<evidence type="ECO:0000313" key="10">
    <source>
        <dbReference type="Proteomes" id="UP000176854"/>
    </source>
</evidence>
<accession>A0A1F5Z934</accession>
<dbReference type="InterPro" id="IPR043519">
    <property type="entry name" value="NT_sf"/>
</dbReference>
<evidence type="ECO:0000256" key="2">
    <source>
        <dbReference type="ARBA" id="ARBA00022679"/>
    </source>
</evidence>
<dbReference type="Gene3D" id="3.30.460.10">
    <property type="entry name" value="Beta Polymerase, domain 2"/>
    <property type="match status" value="1"/>
</dbReference>
<dbReference type="EMBL" id="MFJC01000033">
    <property type="protein sequence ID" value="OGG08979.1"/>
    <property type="molecule type" value="Genomic_DNA"/>
</dbReference>